<evidence type="ECO:0000313" key="3">
    <source>
        <dbReference type="Proteomes" id="UP000027238"/>
    </source>
</evidence>
<dbReference type="HOGENOM" id="CLU_271984_0_0_1"/>
<keyword evidence="3" id="KW-1185">Reference proteome</keyword>
<keyword evidence="1" id="KW-1133">Transmembrane helix</keyword>
<keyword evidence="1" id="KW-0812">Transmembrane</keyword>
<dbReference type="OrthoDB" id="4360026at2759"/>
<name>A0A066XRT0_COLSU</name>
<dbReference type="Proteomes" id="UP000027238">
    <property type="component" value="Unassembled WGS sequence"/>
</dbReference>
<dbReference type="EMBL" id="JMSE01000666">
    <property type="protein sequence ID" value="KDN68461.1"/>
    <property type="molecule type" value="Genomic_DNA"/>
</dbReference>
<evidence type="ECO:0000256" key="1">
    <source>
        <dbReference type="SAM" id="Phobius"/>
    </source>
</evidence>
<evidence type="ECO:0000313" key="2">
    <source>
        <dbReference type="EMBL" id="KDN68461.1"/>
    </source>
</evidence>
<organism evidence="2 3">
    <name type="scientific">Colletotrichum sublineola</name>
    <name type="common">Sorghum anthracnose fungus</name>
    <dbReference type="NCBI Taxonomy" id="1173701"/>
    <lineage>
        <taxon>Eukaryota</taxon>
        <taxon>Fungi</taxon>
        <taxon>Dikarya</taxon>
        <taxon>Ascomycota</taxon>
        <taxon>Pezizomycotina</taxon>
        <taxon>Sordariomycetes</taxon>
        <taxon>Hypocreomycetidae</taxon>
        <taxon>Glomerellales</taxon>
        <taxon>Glomerellaceae</taxon>
        <taxon>Colletotrichum</taxon>
        <taxon>Colletotrichum graminicola species complex</taxon>
    </lineage>
</organism>
<feature type="transmembrane region" description="Helical" evidence="1">
    <location>
        <begin position="439"/>
        <end position="455"/>
    </location>
</feature>
<reference evidence="3" key="1">
    <citation type="journal article" date="2014" name="Genome Announc.">
        <title>Draft genome sequence of Colletotrichum sublineola, a destructive pathogen of cultivated sorghum.</title>
        <authorList>
            <person name="Baroncelli R."/>
            <person name="Sanz-Martin J.M."/>
            <person name="Rech G.E."/>
            <person name="Sukno S.A."/>
            <person name="Thon M.R."/>
        </authorList>
    </citation>
    <scope>NUCLEOTIDE SEQUENCE [LARGE SCALE GENOMIC DNA]</scope>
    <source>
        <strain evidence="3">TX430BB</strain>
    </source>
</reference>
<keyword evidence="1" id="KW-0472">Membrane</keyword>
<protein>
    <submittedName>
        <fullName evidence="2">Uncharacterized protein</fullName>
    </submittedName>
</protein>
<feature type="transmembrane region" description="Helical" evidence="1">
    <location>
        <begin position="475"/>
        <end position="498"/>
    </location>
</feature>
<dbReference type="eggNOG" id="ENOG502SIC9">
    <property type="taxonomic scope" value="Eukaryota"/>
</dbReference>
<comment type="caution">
    <text evidence="2">The sequence shown here is derived from an EMBL/GenBank/DDBJ whole genome shotgun (WGS) entry which is preliminary data.</text>
</comment>
<proteinExistence type="predicted"/>
<sequence>NAWVCSAVASNAVSAKPNSRTDQVCVEGTGPLPGFARLCEFACGYEYCPSGACHCTKLGAQVERPAWKGIDTFPAAGKTSDYQGLCQNACNWGFCPSAYCDTTQHPTVIATVSQFLPGTCTRGEAISADPYFYDLYSFSCALGFCPIAVCYCSAQGSLDLLELTSSSDARTVDGAHEDHGLCAFACARGHCPGMCASGEETDLWKAGCYVPDYDVAEDELYPGAMASFATCDQDSRPATLDDPIDGINKGSYNPACYNRWALHYDDLFGYYTEYVEDSINSQLMKYMDLDGGPGNKFFSCSWTISSDTETGSCPPSKQFWKLKESWTLDYTLGDADGFYEAVERDLGIEKDWISFGEWHQTTDSECLDEPDWRIHTPKVPCRKMRLYKTGIPVESGNIKVSNPKDVIEAAIPNIEMLSIRLLSTYAIIVMGYADDASDIITAAAMPVFMLEGVIGSMKQIKKIGTDQRSLEKKRLVLEILSIILLVLPIAGELVSAAFGGASMVTRMALLIGEVGNVALTIETIVNDPISAPFAIMALLIGPYGAASQRTSAEGFREAVAVRKALSSDKLALFGNSCNITAHKPRGAWGDQLYKDSGIGNPNGYRPRASPTSRTLLRPAKPNMAISSRVHRFWAGSSQCRPLTQLRIFSFSASRTVMNERDREDLAVYSGTFFLRQNQPVWGKSDDLFVHRLRHVEGFAMSSEVARLCLSSDLYARARNARLIMSNTIPDMPSQAEKPYCIWYPDVATEDTYREVVRRYPEKRYQAGRACAVAGYKKLCNDLNLMPDVSIAEEARDNGHTDIFEAIVAQPVRYAVMNDYTRSVDLQNPRPGACLNGDTAVRSSLQRHASFEEIETTSQDEFSLRRWPGHYFYIQEDSNAGPYKWPRPGCAVLQDDDINLLHEPLPRDLPPVNKDILILMAAWDGNIDRYARLRRPVTIPNEVSAVVRGAYHHTPFARWLETCVDEIFSCDYDNILVRQAFHARFIMNDDLSRIDSEVRGETLPEFFWWPHCPHEDTLRELAWRRPDLEHQQQWEAAILSPNQFYREHLQQRSKEEGFELHQDVSFNLSEGQAWPYDSLWSKDYLRPNKELYRGYYALTLLTELVNTPDNHSEDWEEEWRPPEGNLLNYHMHLQSGAWKRLISATARMRQEAKAKGGIYLYSTDEDRKRRIKPPPQPKYPKTSVIPGYIRG</sequence>
<feature type="non-terminal residue" evidence="2">
    <location>
        <position position="1"/>
    </location>
</feature>
<dbReference type="STRING" id="1173701.A0A066XRT0"/>
<gene>
    <name evidence="2" type="ORF">CSUB01_12342</name>
</gene>
<dbReference type="AlphaFoldDB" id="A0A066XRT0"/>
<accession>A0A066XRT0</accession>